<evidence type="ECO:0000256" key="4">
    <source>
        <dbReference type="ARBA" id="ARBA00022898"/>
    </source>
</evidence>
<dbReference type="GO" id="GO:0004375">
    <property type="term" value="F:glycine dehydrogenase (decarboxylating) activity"/>
    <property type="evidence" value="ECO:0007669"/>
    <property type="project" value="UniProtKB-EC"/>
</dbReference>
<dbReference type="STRING" id="279113.CPter91_2615"/>
<comment type="subunit">
    <text evidence="6">Homodimer. The glycine cleavage system is composed of four proteins: P, T, L and H.</text>
</comment>
<evidence type="ECO:0000313" key="12">
    <source>
        <dbReference type="EMBL" id="AMP04967.1"/>
    </source>
</evidence>
<dbReference type="GO" id="GO:0016594">
    <property type="term" value="F:glycine binding"/>
    <property type="evidence" value="ECO:0007669"/>
    <property type="project" value="TreeGrafter"/>
</dbReference>
<dbReference type="GO" id="GO:0005960">
    <property type="term" value="C:glycine cleavage complex"/>
    <property type="evidence" value="ECO:0007669"/>
    <property type="project" value="TreeGrafter"/>
</dbReference>
<dbReference type="FunFam" id="3.40.640.10:FF:000007">
    <property type="entry name" value="glycine dehydrogenase (Decarboxylating), mitochondrial"/>
    <property type="match status" value="1"/>
</dbReference>
<dbReference type="KEGG" id="cpra:CPter91_2615"/>
<dbReference type="GO" id="GO:0005829">
    <property type="term" value="C:cytosol"/>
    <property type="evidence" value="ECO:0007669"/>
    <property type="project" value="TreeGrafter"/>
</dbReference>
<evidence type="ECO:0000259" key="11">
    <source>
        <dbReference type="Pfam" id="PF21478"/>
    </source>
</evidence>
<evidence type="ECO:0000256" key="5">
    <source>
        <dbReference type="ARBA" id="ARBA00023002"/>
    </source>
</evidence>
<dbReference type="InterPro" id="IPR015422">
    <property type="entry name" value="PyrdxlP-dep_Trfase_small"/>
</dbReference>
<dbReference type="NCBIfam" id="NF003346">
    <property type="entry name" value="PRK04366.1"/>
    <property type="match status" value="1"/>
</dbReference>
<dbReference type="InterPro" id="IPR020581">
    <property type="entry name" value="GDC_P"/>
</dbReference>
<dbReference type="HAMAP" id="MF_00711">
    <property type="entry name" value="GcvP"/>
    <property type="match status" value="1"/>
</dbReference>
<dbReference type="OrthoDB" id="9801272at2"/>
<feature type="domain" description="Glycine dehydrogenase C-terminal" evidence="11">
    <location>
        <begin position="776"/>
        <end position="897"/>
    </location>
</feature>
<dbReference type="Proteomes" id="UP000074561">
    <property type="component" value="Chromosome"/>
</dbReference>
<dbReference type="CDD" id="cd00613">
    <property type="entry name" value="GDC-P"/>
    <property type="match status" value="2"/>
</dbReference>
<dbReference type="InterPro" id="IPR049316">
    <property type="entry name" value="GDC-P_C"/>
</dbReference>
<evidence type="ECO:0000313" key="13">
    <source>
        <dbReference type="Proteomes" id="UP000074561"/>
    </source>
</evidence>
<evidence type="ECO:0000256" key="2">
    <source>
        <dbReference type="ARBA" id="ARBA00003788"/>
    </source>
</evidence>
<proteinExistence type="inferred from homology"/>
<feature type="domain" description="Glycine cleavage system P-protein N-terminal" evidence="10">
    <location>
        <begin position="19"/>
        <end position="443"/>
    </location>
</feature>
<dbReference type="GO" id="GO:0030170">
    <property type="term" value="F:pyridoxal phosphate binding"/>
    <property type="evidence" value="ECO:0007669"/>
    <property type="project" value="TreeGrafter"/>
</dbReference>
<comment type="catalytic activity">
    <reaction evidence="7 8">
        <text>N(6)-[(R)-lipoyl]-L-lysyl-[glycine-cleavage complex H protein] + glycine + H(+) = N(6)-[(R)-S(8)-aminomethyldihydrolipoyl]-L-lysyl-[glycine-cleavage complex H protein] + CO2</text>
        <dbReference type="Rhea" id="RHEA:24304"/>
        <dbReference type="Rhea" id="RHEA-COMP:10494"/>
        <dbReference type="Rhea" id="RHEA-COMP:10495"/>
        <dbReference type="ChEBI" id="CHEBI:15378"/>
        <dbReference type="ChEBI" id="CHEBI:16526"/>
        <dbReference type="ChEBI" id="CHEBI:57305"/>
        <dbReference type="ChEBI" id="CHEBI:83099"/>
        <dbReference type="ChEBI" id="CHEBI:83143"/>
        <dbReference type="EC" id="1.4.4.2"/>
    </reaction>
</comment>
<comment type="function">
    <text evidence="2 8">The glycine cleavage system catalyzes the degradation of glycine. The P protein binds the alpha-amino group of glycine through its pyridoxal phosphate cofactor; CO(2) is released and the remaining methylamine moiety is then transferred to the lipoamide cofactor of the H protein.</text>
</comment>
<comment type="cofactor">
    <cofactor evidence="1 8 9">
        <name>pyridoxal 5'-phosphate</name>
        <dbReference type="ChEBI" id="CHEBI:597326"/>
    </cofactor>
</comment>
<accession>A0A127Q4K2</accession>
<dbReference type="SUPFAM" id="SSF53383">
    <property type="entry name" value="PLP-dependent transferases"/>
    <property type="match status" value="2"/>
</dbReference>
<keyword evidence="4 8" id="KW-0663">Pyridoxal phosphate</keyword>
<comment type="similarity">
    <text evidence="3 8">Belongs to the GcvP family.</text>
</comment>
<organism evidence="12 13">
    <name type="scientific">Collimonas pratensis</name>
    <dbReference type="NCBI Taxonomy" id="279113"/>
    <lineage>
        <taxon>Bacteria</taxon>
        <taxon>Pseudomonadati</taxon>
        <taxon>Pseudomonadota</taxon>
        <taxon>Betaproteobacteria</taxon>
        <taxon>Burkholderiales</taxon>
        <taxon>Oxalobacteraceae</taxon>
        <taxon>Collimonas</taxon>
    </lineage>
</organism>
<dbReference type="FunFam" id="3.40.640.10:FF:000005">
    <property type="entry name" value="Glycine dehydrogenase (decarboxylating), mitochondrial"/>
    <property type="match status" value="1"/>
</dbReference>
<dbReference type="FunFam" id="3.90.1150.10:FF:000007">
    <property type="entry name" value="Glycine dehydrogenase (decarboxylating), mitochondrial"/>
    <property type="match status" value="1"/>
</dbReference>
<dbReference type="InterPro" id="IPR015421">
    <property type="entry name" value="PyrdxlP-dep_Trfase_major"/>
</dbReference>
<evidence type="ECO:0000259" key="10">
    <source>
        <dbReference type="Pfam" id="PF02347"/>
    </source>
</evidence>
<evidence type="ECO:0000256" key="1">
    <source>
        <dbReference type="ARBA" id="ARBA00001933"/>
    </source>
</evidence>
<protein>
    <recommendedName>
        <fullName evidence="8">Glycine dehydrogenase (decarboxylating)</fullName>
        <ecNumber evidence="8">1.4.4.2</ecNumber>
    </recommendedName>
    <alternativeName>
        <fullName evidence="8">Glycine cleavage system P-protein</fullName>
    </alternativeName>
    <alternativeName>
        <fullName evidence="8">Glycine decarboxylase</fullName>
    </alternativeName>
    <alternativeName>
        <fullName evidence="8">Glycine dehydrogenase (aminomethyl-transferring)</fullName>
    </alternativeName>
</protein>
<dbReference type="InterPro" id="IPR015424">
    <property type="entry name" value="PyrdxlP-dep_Trfase"/>
</dbReference>
<dbReference type="EC" id="1.4.4.2" evidence="8"/>
<gene>
    <name evidence="8 12" type="primary">gcvP</name>
    <name evidence="12" type="ORF">CPter91_2615</name>
</gene>
<evidence type="ECO:0000256" key="9">
    <source>
        <dbReference type="PIRSR" id="PIRSR603437-50"/>
    </source>
</evidence>
<dbReference type="EMBL" id="CP013234">
    <property type="protein sequence ID" value="AMP04967.1"/>
    <property type="molecule type" value="Genomic_DNA"/>
</dbReference>
<evidence type="ECO:0000256" key="3">
    <source>
        <dbReference type="ARBA" id="ARBA00010756"/>
    </source>
</evidence>
<dbReference type="PANTHER" id="PTHR11773:SF1">
    <property type="entry name" value="GLYCINE DEHYDROGENASE (DECARBOXYLATING), MITOCHONDRIAL"/>
    <property type="match status" value="1"/>
</dbReference>
<dbReference type="GO" id="GO:0019464">
    <property type="term" value="P:glycine decarboxylation via glycine cleavage system"/>
    <property type="evidence" value="ECO:0007669"/>
    <property type="project" value="UniProtKB-UniRule"/>
</dbReference>
<evidence type="ECO:0000256" key="8">
    <source>
        <dbReference type="HAMAP-Rule" id="MF_00711"/>
    </source>
</evidence>
<dbReference type="PANTHER" id="PTHR11773">
    <property type="entry name" value="GLYCINE DEHYDROGENASE, DECARBOXYLATING"/>
    <property type="match status" value="1"/>
</dbReference>
<evidence type="ECO:0000256" key="6">
    <source>
        <dbReference type="ARBA" id="ARBA00046415"/>
    </source>
</evidence>
<name>A0A127Q4K2_9BURK</name>
<dbReference type="Pfam" id="PF02347">
    <property type="entry name" value="GDC-P"/>
    <property type="match status" value="2"/>
</dbReference>
<sequence>MTQSRPALEDLAQHADFIERHIGPDHTQQKAMLTALGFDSIEALIHKVVPGSILEKQALNLGEPRSEAETLAALRQIASKNQLFKSHIGMGYYNCHTPTVILRNLLENPAWYTAYTPYQPEISQGRLEALLNFQTMITDLTDMEIANASLLDEATAAAEAMTFCQRLSKSKSNVFFVSQDCYPQTIDVLRTRAAPIGVEVVVGDHNKDLERLDCFGVLLQYPTLSGEIHDYAETARVAHGKQALVVVAADLLALTLLTPPGEFGADVVIGSAQRFGVPLGYGGPHAAYFATLDAHKRVMPGRLVGVSIDSRGEPAYRLAMQTREQHIRREKATSNVCTAQVLLANIASMYAVYHGPQGLKTIAQRVHRLTAILAEGLRQLHHAVPTASFFDTVTVHTGGHTQDIHAAARSQMINLRPIDDGSIGIALDETSTRADVEALWSIFAVGKALPAFDTLEAEAAERIPAALARSSAYLTHPVFNSHHSETQMLRYLRALADKDLALDRSMIPLGSCTMKLNATTEMIPVTWPEFGSLHPFAPLNQAQGYQQLVTDLEQMLCVCTGYDAVSLQPNAGSQGEYAGLLAIRAYHQSRGEGQRNICLIPSSAHGTNPATAHMAGMQVVVVQCDEQGNVNVGDLRAKADQHAGDLAALMITYPSTHGVFEEAIGEICEIVHAHGGQVYIDGANMNAMVGLCAPGKFGGDVSHLNLHKTFCIPHGGGGPGVGPIGVKSHLAPFLPGHRMLENGIAPVSAAPWGSASILPITWAYITLMGAKGLQQASEIAILNANYIVHRLAPHYPILYTGSNGLVAHEGIIDLRPLKDKTGITVEDVAKRLIDYGFHAPTMSFPVAGTLMIEPTESESKEELDRFCDAMIAIREEIRAVENGDIQAEQTALRHAPHTAQDLTDEWSRVYSREQAVYPLKSLRKDKYWPPVGRIDNVYGDRNLVCSCPPMSDYE</sequence>
<dbReference type="InterPro" id="IPR003437">
    <property type="entry name" value="GcvP"/>
</dbReference>
<reference evidence="12 13" key="1">
    <citation type="submission" date="2015-11" db="EMBL/GenBank/DDBJ databases">
        <title>Exploring the genomic traits of fungus-feeding bacterial genus Collimonas.</title>
        <authorList>
            <person name="Song C."/>
            <person name="Schmidt R."/>
            <person name="de Jager V."/>
            <person name="Krzyzanowska D."/>
            <person name="Jongedijk E."/>
            <person name="Cankar K."/>
            <person name="Beekwilder J."/>
            <person name="van Veen A."/>
            <person name="de Boer W."/>
            <person name="van Veen J.A."/>
            <person name="Garbeva P."/>
        </authorList>
    </citation>
    <scope>NUCLEOTIDE SEQUENCE [LARGE SCALE GENOMIC DNA]</scope>
    <source>
        <strain evidence="12 13">Ter91</strain>
    </source>
</reference>
<dbReference type="NCBIfam" id="TIGR00461">
    <property type="entry name" value="gcvP"/>
    <property type="match status" value="1"/>
</dbReference>
<feature type="domain" description="Glycine cleavage system P-protein N-terminal" evidence="10">
    <location>
        <begin position="453"/>
        <end position="736"/>
    </location>
</feature>
<dbReference type="Pfam" id="PF21478">
    <property type="entry name" value="GcvP2_C"/>
    <property type="match status" value="1"/>
</dbReference>
<keyword evidence="5 8" id="KW-0560">Oxidoreductase</keyword>
<dbReference type="FunFam" id="3.90.1150.10:FF:000025">
    <property type="entry name" value="Glycine cleavage system P protein"/>
    <property type="match status" value="1"/>
</dbReference>
<dbReference type="AlphaFoldDB" id="A0A127Q4K2"/>
<dbReference type="Gene3D" id="3.90.1150.10">
    <property type="entry name" value="Aspartate Aminotransferase, domain 1"/>
    <property type="match status" value="2"/>
</dbReference>
<dbReference type="RefSeq" id="WP_061940509.1">
    <property type="nucleotide sequence ID" value="NZ_CP013234.1"/>
</dbReference>
<dbReference type="PATRIC" id="fig|279113.9.peg.2581"/>
<dbReference type="InterPro" id="IPR049315">
    <property type="entry name" value="GDC-P_N"/>
</dbReference>
<evidence type="ECO:0000256" key="7">
    <source>
        <dbReference type="ARBA" id="ARBA00049026"/>
    </source>
</evidence>
<feature type="modified residue" description="N6-(pyridoxal phosphate)lysine" evidence="8 9">
    <location>
        <position position="708"/>
    </location>
</feature>
<dbReference type="Gene3D" id="3.40.640.10">
    <property type="entry name" value="Type I PLP-dependent aspartate aminotransferase-like (Major domain)"/>
    <property type="match status" value="2"/>
</dbReference>